<evidence type="ECO:0000313" key="2">
    <source>
        <dbReference type="WBParaSite" id="PSAMB.scaffold155size71331.g2730.t2"/>
    </source>
</evidence>
<name>A0A914V5C6_9BILA</name>
<dbReference type="Proteomes" id="UP000887566">
    <property type="component" value="Unplaced"/>
</dbReference>
<reference evidence="2" key="1">
    <citation type="submission" date="2022-11" db="UniProtKB">
        <authorList>
            <consortium name="WormBaseParasite"/>
        </authorList>
    </citation>
    <scope>IDENTIFICATION</scope>
</reference>
<accession>A0A914V5C6</accession>
<evidence type="ECO:0000313" key="1">
    <source>
        <dbReference type="Proteomes" id="UP000887566"/>
    </source>
</evidence>
<sequence>MRSEEDPSARPPLVTGICPLLRRQANCAAVGALREPSARALPTPRTADRVAAVCVRTQRTVSLLAACCRFDKRRHFSSNALNERSISLPSPSPSPLPSFLVSTDPPLVLFIRHLSHAVSRWRRVCRPAPPPSRDDCPTSLKFLIKMFFRDAKGVRSAPFAAATTLILLRRTVVLYRFNFSFASALLMLVDRVFWASSTIGCRRRAGRARVGLAVSP</sequence>
<organism evidence="1 2">
    <name type="scientific">Plectus sambesii</name>
    <dbReference type="NCBI Taxonomy" id="2011161"/>
    <lineage>
        <taxon>Eukaryota</taxon>
        <taxon>Metazoa</taxon>
        <taxon>Ecdysozoa</taxon>
        <taxon>Nematoda</taxon>
        <taxon>Chromadorea</taxon>
        <taxon>Plectida</taxon>
        <taxon>Plectina</taxon>
        <taxon>Plectoidea</taxon>
        <taxon>Plectidae</taxon>
        <taxon>Plectus</taxon>
    </lineage>
</organism>
<keyword evidence="1" id="KW-1185">Reference proteome</keyword>
<proteinExistence type="predicted"/>
<dbReference type="AlphaFoldDB" id="A0A914V5C6"/>
<protein>
    <submittedName>
        <fullName evidence="2">Uncharacterized protein</fullName>
    </submittedName>
</protein>
<dbReference type="WBParaSite" id="PSAMB.scaffold155size71331.g2730.t2">
    <property type="protein sequence ID" value="PSAMB.scaffold155size71331.g2730.t2"/>
    <property type="gene ID" value="PSAMB.scaffold155size71331.g2730"/>
</dbReference>